<gene>
    <name evidence="1" type="ORF">MRB53_010670</name>
</gene>
<dbReference type="EMBL" id="CM056811">
    <property type="protein sequence ID" value="KAJ8636403.1"/>
    <property type="molecule type" value="Genomic_DNA"/>
</dbReference>
<evidence type="ECO:0000313" key="1">
    <source>
        <dbReference type="EMBL" id="KAJ8636403.1"/>
    </source>
</evidence>
<reference evidence="1 2" key="1">
    <citation type="journal article" date="2022" name="Hortic Res">
        <title>A haplotype resolved chromosomal level avocado genome allows analysis of novel avocado genes.</title>
        <authorList>
            <person name="Nath O."/>
            <person name="Fletcher S.J."/>
            <person name="Hayward A."/>
            <person name="Shaw L.M."/>
            <person name="Masouleh A.K."/>
            <person name="Furtado A."/>
            <person name="Henry R.J."/>
            <person name="Mitter N."/>
        </authorList>
    </citation>
    <scope>NUCLEOTIDE SEQUENCE [LARGE SCALE GENOMIC DNA]</scope>
    <source>
        <strain evidence="2">cv. Hass</strain>
    </source>
</reference>
<dbReference type="Proteomes" id="UP001234297">
    <property type="component" value="Chromosome 3"/>
</dbReference>
<comment type="caution">
    <text evidence="1">The sequence shown here is derived from an EMBL/GenBank/DDBJ whole genome shotgun (WGS) entry which is preliminary data.</text>
</comment>
<proteinExistence type="predicted"/>
<name>A0ACC2LT79_PERAE</name>
<sequence>MQLRGRHLPAYTKGVKDFIEYARNYVDKGNRIKCPRNKCNNRYFKPINMVKAHLEQNGMEKTYTRWVFHGEDFEEMSEDEDDDGDVGVERRCDGLQEMLADVCAGSRFLPPRHAWRGRYKDHFDGNNECRLKPKNLSGDEVFAQLERVQPNKFGSTSQSFNGKAYIISNRDIKANLLNGFKNVNRLHSHYKRFDNHVVACQKPYEGVSQEDWEMCCNRFCSDDFQKVSKKNYENRQQLKVNHCAGSKSFVQYLHETCDAPIGRIELWKKTHHSLEKGWSTLECQLLYEKMIRLQSHSTKEDSTPLTDDEICKRVLGTRPGYVRGLGHGVVAPPSSSIGLHNDQRVEELTNTATVAERQAQRLTEQLQQMEAQMEAQRQQMEA</sequence>
<evidence type="ECO:0000313" key="2">
    <source>
        <dbReference type="Proteomes" id="UP001234297"/>
    </source>
</evidence>
<keyword evidence="2" id="KW-1185">Reference proteome</keyword>
<protein>
    <submittedName>
        <fullName evidence="1">Uncharacterized protein</fullName>
    </submittedName>
</protein>
<accession>A0ACC2LT79</accession>
<organism evidence="1 2">
    <name type="scientific">Persea americana</name>
    <name type="common">Avocado</name>
    <dbReference type="NCBI Taxonomy" id="3435"/>
    <lineage>
        <taxon>Eukaryota</taxon>
        <taxon>Viridiplantae</taxon>
        <taxon>Streptophyta</taxon>
        <taxon>Embryophyta</taxon>
        <taxon>Tracheophyta</taxon>
        <taxon>Spermatophyta</taxon>
        <taxon>Magnoliopsida</taxon>
        <taxon>Magnoliidae</taxon>
        <taxon>Laurales</taxon>
        <taxon>Lauraceae</taxon>
        <taxon>Persea</taxon>
    </lineage>
</organism>